<feature type="region of interest" description="Disordered" evidence="1">
    <location>
        <begin position="297"/>
        <end position="322"/>
    </location>
</feature>
<name>A0A7W7RMK8_9ACTN</name>
<evidence type="ECO:0000313" key="3">
    <source>
        <dbReference type="Proteomes" id="UP000523007"/>
    </source>
</evidence>
<feature type="compositionally biased region" description="Low complexity" evidence="1">
    <location>
        <begin position="43"/>
        <end position="68"/>
    </location>
</feature>
<dbReference type="EMBL" id="JACHJT010000002">
    <property type="protein sequence ID" value="MBB4934731.1"/>
    <property type="molecule type" value="Genomic_DNA"/>
</dbReference>
<protein>
    <submittedName>
        <fullName evidence="2">Uncharacterized protein</fullName>
    </submittedName>
</protein>
<dbReference type="Proteomes" id="UP000523007">
    <property type="component" value="Unassembled WGS sequence"/>
</dbReference>
<dbReference type="RefSeq" id="WP_184584308.1">
    <property type="nucleotide sequence ID" value="NZ_JACHJT010000002.1"/>
</dbReference>
<gene>
    <name evidence="2" type="ORF">F4561_005625</name>
</gene>
<accession>A0A7W7RMK8</accession>
<reference evidence="2 3" key="1">
    <citation type="submission" date="2020-08" db="EMBL/GenBank/DDBJ databases">
        <title>Sequencing the genomes of 1000 actinobacteria strains.</title>
        <authorList>
            <person name="Klenk H.-P."/>
        </authorList>
    </citation>
    <scope>NUCLEOTIDE SEQUENCE [LARGE SCALE GENOMIC DNA]</scope>
    <source>
        <strain evidence="2 3">DSM 102030</strain>
    </source>
</reference>
<feature type="compositionally biased region" description="Basic and acidic residues" evidence="1">
    <location>
        <begin position="207"/>
        <end position="225"/>
    </location>
</feature>
<keyword evidence="3" id="KW-1185">Reference proteome</keyword>
<evidence type="ECO:0000313" key="2">
    <source>
        <dbReference type="EMBL" id="MBB4934731.1"/>
    </source>
</evidence>
<feature type="region of interest" description="Disordered" evidence="1">
    <location>
        <begin position="34"/>
        <end position="283"/>
    </location>
</feature>
<evidence type="ECO:0000256" key="1">
    <source>
        <dbReference type="SAM" id="MobiDB-lite"/>
    </source>
</evidence>
<feature type="compositionally biased region" description="Low complexity" evidence="1">
    <location>
        <begin position="264"/>
        <end position="283"/>
    </location>
</feature>
<feature type="compositionally biased region" description="Polar residues" evidence="1">
    <location>
        <begin position="92"/>
        <end position="104"/>
    </location>
</feature>
<dbReference type="AlphaFoldDB" id="A0A7W7RMK8"/>
<proteinExistence type="predicted"/>
<sequence length="322" mass="31339">MAGSWLLGSAAGAAAEEDTPGVLPAISGVSEVVGAADHGESAGGAAETTEAADPGAAAEEGAAEPVADIGRDAVGTPGPDSRDERTAAPVSETIQQTGTGTQRALNDVAHGAGETVSTTGAETAEPGRPTRQRDDAAQRGTGLVEPVTDAPRELVGTLRGQEQAGGDSGESAGPLPGPHVFEGGRTEAGSRTEGGTGAAEGGGPEGAGDRSQEAGSRHGTEDAELARSTAVLAAARDSGGRGEAGPGATTRSAPQVHDQGAGGSDPPATTSSSSSLPGPAAAAGYLMSRGDTVQAAAHRVALPDDPYVAVRDTTDDPSFSPD</sequence>
<comment type="caution">
    <text evidence="2">The sequence shown here is derived from an EMBL/GenBank/DDBJ whole genome shotgun (WGS) entry which is preliminary data.</text>
</comment>
<feature type="compositionally biased region" description="Gly residues" evidence="1">
    <location>
        <begin position="192"/>
        <end position="206"/>
    </location>
</feature>
<organism evidence="2 3">
    <name type="scientific">Lipingzhangella halophila</name>
    <dbReference type="NCBI Taxonomy" id="1783352"/>
    <lineage>
        <taxon>Bacteria</taxon>
        <taxon>Bacillati</taxon>
        <taxon>Actinomycetota</taxon>
        <taxon>Actinomycetes</taxon>
        <taxon>Streptosporangiales</taxon>
        <taxon>Nocardiopsidaceae</taxon>
        <taxon>Lipingzhangella</taxon>
    </lineage>
</organism>